<protein>
    <submittedName>
        <fullName evidence="3">GGDEF domain-containing protein</fullName>
    </submittedName>
</protein>
<dbReference type="InterPro" id="IPR029787">
    <property type="entry name" value="Nucleotide_cyclase"/>
</dbReference>
<keyword evidence="1" id="KW-1133">Transmembrane helix</keyword>
<proteinExistence type="predicted"/>
<dbReference type="Gene3D" id="3.30.70.270">
    <property type="match status" value="1"/>
</dbReference>
<accession>A0A4R0HN68</accession>
<dbReference type="GO" id="GO:1902201">
    <property type="term" value="P:negative regulation of bacterial-type flagellum-dependent cell motility"/>
    <property type="evidence" value="ECO:0007669"/>
    <property type="project" value="TreeGrafter"/>
</dbReference>
<keyword evidence="4" id="KW-1185">Reference proteome</keyword>
<evidence type="ECO:0000256" key="1">
    <source>
        <dbReference type="SAM" id="Phobius"/>
    </source>
</evidence>
<dbReference type="Pfam" id="PF00990">
    <property type="entry name" value="GGDEF"/>
    <property type="match status" value="1"/>
</dbReference>
<organism evidence="3 4">
    <name type="scientific">Kribbella soli</name>
    <dbReference type="NCBI Taxonomy" id="1124743"/>
    <lineage>
        <taxon>Bacteria</taxon>
        <taxon>Bacillati</taxon>
        <taxon>Actinomycetota</taxon>
        <taxon>Actinomycetes</taxon>
        <taxon>Propionibacteriales</taxon>
        <taxon>Kribbellaceae</taxon>
        <taxon>Kribbella</taxon>
    </lineage>
</organism>
<feature type="transmembrane region" description="Helical" evidence="1">
    <location>
        <begin position="56"/>
        <end position="79"/>
    </location>
</feature>
<feature type="transmembrane region" description="Helical" evidence="1">
    <location>
        <begin position="194"/>
        <end position="219"/>
    </location>
</feature>
<dbReference type="CDD" id="cd01949">
    <property type="entry name" value="GGDEF"/>
    <property type="match status" value="1"/>
</dbReference>
<dbReference type="PANTHER" id="PTHR45138">
    <property type="entry name" value="REGULATORY COMPONENTS OF SENSORY TRANSDUCTION SYSTEM"/>
    <property type="match status" value="1"/>
</dbReference>
<dbReference type="GO" id="GO:0043709">
    <property type="term" value="P:cell adhesion involved in single-species biofilm formation"/>
    <property type="evidence" value="ECO:0007669"/>
    <property type="project" value="TreeGrafter"/>
</dbReference>
<dbReference type="GO" id="GO:0005886">
    <property type="term" value="C:plasma membrane"/>
    <property type="evidence" value="ECO:0007669"/>
    <property type="project" value="TreeGrafter"/>
</dbReference>
<dbReference type="GO" id="GO:0052621">
    <property type="term" value="F:diguanylate cyclase activity"/>
    <property type="evidence" value="ECO:0007669"/>
    <property type="project" value="TreeGrafter"/>
</dbReference>
<evidence type="ECO:0000313" key="3">
    <source>
        <dbReference type="EMBL" id="TCC12231.1"/>
    </source>
</evidence>
<comment type="caution">
    <text evidence="3">The sequence shown here is derived from an EMBL/GenBank/DDBJ whole genome shotgun (WGS) entry which is preliminary data.</text>
</comment>
<keyword evidence="1" id="KW-0812">Transmembrane</keyword>
<feature type="transmembrane region" description="Helical" evidence="1">
    <location>
        <begin position="239"/>
        <end position="272"/>
    </location>
</feature>
<dbReference type="PROSITE" id="PS50887">
    <property type="entry name" value="GGDEF"/>
    <property type="match status" value="1"/>
</dbReference>
<keyword evidence="1" id="KW-0472">Membrane</keyword>
<dbReference type="InterPro" id="IPR000160">
    <property type="entry name" value="GGDEF_dom"/>
</dbReference>
<sequence length="460" mass="49165">MTLRAQHGYSVTRTDCEAGVFFMSIRHRLARRRLRRRQDVGWSPARWALWSQPRSILGYVLAVELITVVVVASTFDLVSVTAGDWIRLLVLAGGSAIHLEAARDIERLRKVGAEGIPYVNLKGMWTFAGVLILPPPLAVALILSTYVHSWLRVRRVPPYRSVFTATTLVLAGAAGAVVLATIRPGIYPGYPSGPLGLVAVVAAGLAYWFVNYALVAGAIMMANPDSPGRNALGRLSDQLIVAGSLGLGVATAALLLSQPWAVAVLLLTILGLHRALLVEQFQTASRTDPKTGLANAAFWHEIARREFAGAERTNSRLGVLYLDLDHFKAINDTYGHLAGDEALKAVAAELRHEVRDNDLVGRLGGEEFAILLPQTSAADTALAAERIRRRIAGLTVTVAAPNGPVLCGPITCSIGAATYPESGASLDELQMAADLAMYKAKDAGRNRVVAAPANGELPPS</sequence>
<dbReference type="EMBL" id="SJJZ01000001">
    <property type="protein sequence ID" value="TCC12231.1"/>
    <property type="molecule type" value="Genomic_DNA"/>
</dbReference>
<reference evidence="3 4" key="1">
    <citation type="submission" date="2019-02" db="EMBL/GenBank/DDBJ databases">
        <title>Kribbella capetownensis sp. nov. and Kribbella speibonae sp. nov., isolated from soil.</title>
        <authorList>
            <person name="Curtis S.M."/>
            <person name="Norton I."/>
            <person name="Everest G.J."/>
            <person name="Meyers P.R."/>
        </authorList>
    </citation>
    <scope>NUCLEOTIDE SEQUENCE [LARGE SCALE GENOMIC DNA]</scope>
    <source>
        <strain evidence="3 4">KCTC 29219</strain>
    </source>
</reference>
<dbReference type="InterPro" id="IPR050469">
    <property type="entry name" value="Diguanylate_Cyclase"/>
</dbReference>
<evidence type="ECO:0000259" key="2">
    <source>
        <dbReference type="PROSITE" id="PS50887"/>
    </source>
</evidence>
<gene>
    <name evidence="3" type="ORF">E0H45_13755</name>
</gene>
<dbReference type="NCBIfam" id="TIGR00254">
    <property type="entry name" value="GGDEF"/>
    <property type="match status" value="1"/>
</dbReference>
<dbReference type="PANTHER" id="PTHR45138:SF9">
    <property type="entry name" value="DIGUANYLATE CYCLASE DGCM-RELATED"/>
    <property type="match status" value="1"/>
</dbReference>
<dbReference type="SUPFAM" id="SSF55073">
    <property type="entry name" value="Nucleotide cyclase"/>
    <property type="match status" value="1"/>
</dbReference>
<dbReference type="InterPro" id="IPR043128">
    <property type="entry name" value="Rev_trsase/Diguanyl_cyclase"/>
</dbReference>
<dbReference type="Proteomes" id="UP000292346">
    <property type="component" value="Unassembled WGS sequence"/>
</dbReference>
<dbReference type="SMART" id="SM00267">
    <property type="entry name" value="GGDEF"/>
    <property type="match status" value="1"/>
</dbReference>
<dbReference type="AlphaFoldDB" id="A0A4R0HN68"/>
<dbReference type="OrthoDB" id="23692at2"/>
<dbReference type="FunFam" id="3.30.70.270:FF:000001">
    <property type="entry name" value="Diguanylate cyclase domain protein"/>
    <property type="match status" value="1"/>
</dbReference>
<evidence type="ECO:0000313" key="4">
    <source>
        <dbReference type="Proteomes" id="UP000292346"/>
    </source>
</evidence>
<feature type="domain" description="GGDEF" evidence="2">
    <location>
        <begin position="315"/>
        <end position="453"/>
    </location>
</feature>
<feature type="transmembrane region" description="Helical" evidence="1">
    <location>
        <begin position="159"/>
        <end position="182"/>
    </location>
</feature>
<name>A0A4R0HN68_9ACTN</name>
<feature type="transmembrane region" description="Helical" evidence="1">
    <location>
        <begin position="123"/>
        <end position="147"/>
    </location>
</feature>